<proteinExistence type="predicted"/>
<dbReference type="RefSeq" id="WP_083007460.1">
    <property type="nucleotide sequence ID" value="NZ_AP022591.1"/>
</dbReference>
<evidence type="ECO:0000313" key="1">
    <source>
        <dbReference type="EMBL" id="BBY46072.1"/>
    </source>
</evidence>
<protein>
    <recommendedName>
        <fullName evidence="3">DUF559 domain-containing protein</fullName>
    </recommendedName>
</protein>
<evidence type="ECO:0008006" key="3">
    <source>
        <dbReference type="Google" id="ProtNLM"/>
    </source>
</evidence>
<evidence type="ECO:0000313" key="2">
    <source>
        <dbReference type="Proteomes" id="UP000466431"/>
    </source>
</evidence>
<dbReference type="EMBL" id="AP022591">
    <property type="protein sequence ID" value="BBY46072.1"/>
    <property type="molecule type" value="Genomic_DNA"/>
</dbReference>
<dbReference type="AlphaFoldDB" id="A0A7I7RNC6"/>
<sequence>MAILNEPFIGSEAVINGVLRKHELRSRYRTVFPDVYMSKDVVPSLYDRAKAAWLWSNREGVMVGLTASALHGAKWVDDDAPIEMVWRNTRAPQGMRTYDMRVPSAEYQFGPGFRMTTLARTAFDIGRRKPLGEAVARLDALGNATGLSVDDVLAVARSHRGARGLRSLEEALRLYDAGAASPKETWLRLLVIRAGYPPPQTQIPVRSPDGLRQYYLDMGWPHLMLALEYDGEQHRLDPREYAYDIRRSEDVAALGWTRIRAVKAHSGADILRRLDRAWRSKLHTDREIS</sequence>
<reference evidence="1 2" key="1">
    <citation type="journal article" date="2019" name="Emerg. Microbes Infect.">
        <title>Comprehensive subspecies identification of 175 nontuberculous mycobacteria species based on 7547 genomic profiles.</title>
        <authorList>
            <person name="Matsumoto Y."/>
            <person name="Kinjo T."/>
            <person name="Motooka D."/>
            <person name="Nabeya D."/>
            <person name="Jung N."/>
            <person name="Uechi K."/>
            <person name="Horii T."/>
            <person name="Iida T."/>
            <person name="Fujita J."/>
            <person name="Nakamura S."/>
        </authorList>
    </citation>
    <scope>NUCLEOTIDE SEQUENCE [LARGE SCALE GENOMIC DNA]</scope>
    <source>
        <strain evidence="1 2">JCM 18439</strain>
    </source>
</reference>
<gene>
    <name evidence="1" type="ORF">MCEL_43670</name>
</gene>
<accession>A0A7I7RNC6</accession>
<dbReference type="KEGG" id="mcee:MCEL_43670"/>
<organism evidence="1 2">
    <name type="scientific">Mycolicibacterium celeriflavum</name>
    <name type="common">Mycobacterium celeriflavum</name>
    <dbReference type="NCBI Taxonomy" id="1249101"/>
    <lineage>
        <taxon>Bacteria</taxon>
        <taxon>Bacillati</taxon>
        <taxon>Actinomycetota</taxon>
        <taxon>Actinomycetes</taxon>
        <taxon>Mycobacteriales</taxon>
        <taxon>Mycobacteriaceae</taxon>
        <taxon>Mycolicibacterium</taxon>
    </lineage>
</organism>
<dbReference type="OrthoDB" id="4390288at2"/>
<keyword evidence="2" id="KW-1185">Reference proteome</keyword>
<name>A0A7I7RNC6_MYCCF</name>
<dbReference type="Proteomes" id="UP000466431">
    <property type="component" value="Chromosome"/>
</dbReference>
<dbReference type="Gene3D" id="3.40.960.10">
    <property type="entry name" value="VSR Endonuclease"/>
    <property type="match status" value="1"/>
</dbReference>